<evidence type="ECO:0000259" key="1">
    <source>
        <dbReference type="Pfam" id="PF05378"/>
    </source>
</evidence>
<feature type="domain" description="Hydantoinase/oxoprolinase N-terminal" evidence="1">
    <location>
        <begin position="10"/>
        <end position="43"/>
    </location>
</feature>
<gene>
    <name evidence="2" type="ORF">Pyn_06676</name>
</gene>
<reference evidence="2 3" key="1">
    <citation type="submission" date="2018-02" db="EMBL/GenBank/DDBJ databases">
        <title>Draft genome of wild Prunus yedoensis var. nudiflora.</title>
        <authorList>
            <person name="Baek S."/>
            <person name="Kim J.-H."/>
            <person name="Choi K."/>
            <person name="Kim G.-B."/>
            <person name="Cho A."/>
            <person name="Jang H."/>
            <person name="Shin C.-H."/>
            <person name="Yu H.-J."/>
            <person name="Mun J.-H."/>
        </authorList>
    </citation>
    <scope>NUCLEOTIDE SEQUENCE [LARGE SCALE GENOMIC DNA]</scope>
    <source>
        <strain evidence="3">cv. Jeju island</strain>
        <tissue evidence="2">Leaf</tissue>
    </source>
</reference>
<name>A0A314UF98_PRUYE</name>
<proteinExistence type="predicted"/>
<accession>A0A314UF98</accession>
<evidence type="ECO:0000313" key="3">
    <source>
        <dbReference type="Proteomes" id="UP000250321"/>
    </source>
</evidence>
<keyword evidence="3" id="KW-1185">Reference proteome</keyword>
<organism evidence="2 3">
    <name type="scientific">Prunus yedoensis var. nudiflora</name>
    <dbReference type="NCBI Taxonomy" id="2094558"/>
    <lineage>
        <taxon>Eukaryota</taxon>
        <taxon>Viridiplantae</taxon>
        <taxon>Streptophyta</taxon>
        <taxon>Embryophyta</taxon>
        <taxon>Tracheophyta</taxon>
        <taxon>Spermatophyta</taxon>
        <taxon>Magnoliopsida</taxon>
        <taxon>eudicotyledons</taxon>
        <taxon>Gunneridae</taxon>
        <taxon>Pentapetalae</taxon>
        <taxon>rosids</taxon>
        <taxon>fabids</taxon>
        <taxon>Rosales</taxon>
        <taxon>Rosaceae</taxon>
        <taxon>Amygdaloideae</taxon>
        <taxon>Amygdaleae</taxon>
        <taxon>Prunus</taxon>
    </lineage>
</organism>
<dbReference type="OrthoDB" id="3643at2759"/>
<dbReference type="Proteomes" id="UP000250321">
    <property type="component" value="Unassembled WGS sequence"/>
</dbReference>
<dbReference type="STRING" id="2094558.A0A314UF98"/>
<evidence type="ECO:0000313" key="2">
    <source>
        <dbReference type="EMBL" id="PQM36175.1"/>
    </source>
</evidence>
<comment type="caution">
    <text evidence="2">The sequence shown here is derived from an EMBL/GenBank/DDBJ whole genome shotgun (WGS) entry which is preliminary data.</text>
</comment>
<dbReference type="EMBL" id="PJQY01003575">
    <property type="protein sequence ID" value="PQM36175.1"/>
    <property type="molecule type" value="Genomic_DNA"/>
</dbReference>
<dbReference type="InterPro" id="IPR008040">
    <property type="entry name" value="Hydant_A_N"/>
</dbReference>
<sequence length="112" mass="12631">MGSDNDNKLRFCIDRGGTFTDVYAEIPGQADGQVLKLLSVDPSTMTMLQLKEFGGFLKSLLGRKFPVLQKYRLKDRMDKDGYNCGNKCTFGEKRGKDCSLCDSWFPGFAPDW</sequence>
<dbReference type="Pfam" id="PF05378">
    <property type="entry name" value="Hydant_A_N"/>
    <property type="match status" value="1"/>
</dbReference>
<protein>
    <submittedName>
        <fullName evidence="2">5-oxoprolinase</fullName>
    </submittedName>
</protein>
<dbReference type="AlphaFoldDB" id="A0A314UF98"/>